<dbReference type="Proteomes" id="UP000249890">
    <property type="component" value="Chromosome"/>
</dbReference>
<dbReference type="RefSeq" id="WP_087916529.1">
    <property type="nucleotide sequence ID" value="NZ_CP021780.1"/>
</dbReference>
<dbReference type="KEGG" id="pdh:B9T62_18135"/>
<sequence length="96" mass="9992">MIRMIEEIRAGAVVEAEEQEVSTLDACLEAVGSLDGSARSLISFSRDGLTLLVGGGGGGYVITVETSREIRNLLNGGESGQDESELTVGGQACEYP</sequence>
<organism evidence="2 3">
    <name type="scientific">Paenibacillus donghaensis</name>
    <dbReference type="NCBI Taxonomy" id="414771"/>
    <lineage>
        <taxon>Bacteria</taxon>
        <taxon>Bacillati</taxon>
        <taxon>Bacillota</taxon>
        <taxon>Bacilli</taxon>
        <taxon>Bacillales</taxon>
        <taxon>Paenibacillaceae</taxon>
        <taxon>Paenibacillus</taxon>
    </lineage>
</organism>
<reference evidence="2 3" key="1">
    <citation type="submission" date="2017-06" db="EMBL/GenBank/DDBJ databases">
        <title>Complete genome sequence of Paenibacillus donghaensis KCTC 13049T isolated from East Sea sediment, South Korea.</title>
        <authorList>
            <person name="Jung B.K."/>
            <person name="Hong S.-J."/>
            <person name="Shin J.-H."/>
        </authorList>
    </citation>
    <scope>NUCLEOTIDE SEQUENCE [LARGE SCALE GENOMIC DNA]</scope>
    <source>
        <strain evidence="2 3">KCTC 13049</strain>
    </source>
</reference>
<proteinExistence type="predicted"/>
<evidence type="ECO:0000256" key="1">
    <source>
        <dbReference type="SAM" id="MobiDB-lite"/>
    </source>
</evidence>
<evidence type="ECO:0000313" key="3">
    <source>
        <dbReference type="Proteomes" id="UP000249890"/>
    </source>
</evidence>
<feature type="region of interest" description="Disordered" evidence="1">
    <location>
        <begin position="74"/>
        <end position="96"/>
    </location>
</feature>
<protein>
    <submittedName>
        <fullName evidence="2">Uncharacterized protein</fullName>
    </submittedName>
</protein>
<evidence type="ECO:0000313" key="2">
    <source>
        <dbReference type="EMBL" id="ASA22531.1"/>
    </source>
</evidence>
<dbReference type="AlphaFoldDB" id="A0A2Z2KQD8"/>
<dbReference type="OrthoDB" id="2620156at2"/>
<dbReference type="EMBL" id="CP021780">
    <property type="protein sequence ID" value="ASA22531.1"/>
    <property type="molecule type" value="Genomic_DNA"/>
</dbReference>
<name>A0A2Z2KQD8_9BACL</name>
<gene>
    <name evidence="2" type="ORF">B9T62_18135</name>
</gene>
<keyword evidence="3" id="KW-1185">Reference proteome</keyword>
<accession>A0A2Z2KQD8</accession>